<keyword evidence="1" id="KW-0472">Membrane</keyword>
<gene>
    <name evidence="3" type="ORF">AQS70_17820</name>
</gene>
<accession>A0A0Q0YRA3</accession>
<sequence length="104" mass="11013">MGKNKVDPITRAAIDWVVCLESGHACPSERQVFKAWLAESPEHKAAWLRVAGLLKNPLADTSGQLLVVRRALLGKTSASSTQAVRGVMVLLLLLLGLGGAGLVD</sequence>
<reference evidence="3 4" key="1">
    <citation type="submission" date="2015-10" db="EMBL/GenBank/DDBJ databases">
        <title>Pseudomonas helleri sp. nov. and Pseudomonas weihenstephanensis sp. nov., isolated from raw cows milk.</title>
        <authorList>
            <person name="Von Neubeck M."/>
            <person name="Huptas C."/>
            <person name="Wenning M."/>
            <person name="Scherer S."/>
        </authorList>
    </citation>
    <scope>NUCLEOTIDE SEQUENCE [LARGE SCALE GENOMIC DNA]</scope>
    <source>
        <strain evidence="3 4">BSTT44</strain>
    </source>
</reference>
<keyword evidence="1" id="KW-0812">Transmembrane</keyword>
<proteinExistence type="predicted"/>
<name>A0A0Q0YRA3_9PSED</name>
<dbReference type="Pfam" id="PF16220">
    <property type="entry name" value="DUF4880"/>
    <property type="match status" value="1"/>
</dbReference>
<dbReference type="OrthoDB" id="7023656at2"/>
<keyword evidence="1" id="KW-1133">Transmembrane helix</keyword>
<dbReference type="AlphaFoldDB" id="A0A0Q0YRA3"/>
<feature type="transmembrane region" description="Helical" evidence="1">
    <location>
        <begin position="83"/>
        <end position="103"/>
    </location>
</feature>
<comment type="caution">
    <text evidence="3">The sequence shown here is derived from an EMBL/GenBank/DDBJ whole genome shotgun (WGS) entry which is preliminary data.</text>
</comment>
<evidence type="ECO:0000313" key="3">
    <source>
        <dbReference type="EMBL" id="KQB51519.1"/>
    </source>
</evidence>
<feature type="domain" description="FecR N-terminal" evidence="2">
    <location>
        <begin position="11"/>
        <end position="51"/>
    </location>
</feature>
<evidence type="ECO:0000313" key="4">
    <source>
        <dbReference type="Proteomes" id="UP000050342"/>
    </source>
</evidence>
<organism evidence="3 4">
    <name type="scientific">Pseudomonas endophytica</name>
    <dbReference type="NCBI Taxonomy" id="1563157"/>
    <lineage>
        <taxon>Bacteria</taxon>
        <taxon>Pseudomonadati</taxon>
        <taxon>Pseudomonadota</taxon>
        <taxon>Gammaproteobacteria</taxon>
        <taxon>Pseudomonadales</taxon>
        <taxon>Pseudomonadaceae</taxon>
        <taxon>Pseudomonas</taxon>
    </lineage>
</organism>
<dbReference type="Proteomes" id="UP000050342">
    <property type="component" value="Unassembled WGS sequence"/>
</dbReference>
<evidence type="ECO:0000256" key="1">
    <source>
        <dbReference type="SAM" id="Phobius"/>
    </source>
</evidence>
<dbReference type="EMBL" id="LLWH01000236">
    <property type="protein sequence ID" value="KQB51519.1"/>
    <property type="molecule type" value="Genomic_DNA"/>
</dbReference>
<keyword evidence="4" id="KW-1185">Reference proteome</keyword>
<evidence type="ECO:0000259" key="2">
    <source>
        <dbReference type="Pfam" id="PF16220"/>
    </source>
</evidence>
<protein>
    <recommendedName>
        <fullName evidence="2">FecR N-terminal domain-containing protein</fullName>
    </recommendedName>
</protein>
<dbReference type="InterPro" id="IPR032623">
    <property type="entry name" value="FecR_N"/>
</dbReference>
<dbReference type="RefSeq" id="WP_055104959.1">
    <property type="nucleotide sequence ID" value="NZ_LLWH01000236.1"/>
</dbReference>